<dbReference type="STRING" id="1172194.WQQ_24600"/>
<dbReference type="OrthoDB" id="7057177at2"/>
<dbReference type="Proteomes" id="UP000003704">
    <property type="component" value="Unassembled WGS sequence"/>
</dbReference>
<reference evidence="2 3" key="1">
    <citation type="journal article" date="2012" name="J. Bacteriol.">
        <title>Genome Sequence of n-Alkane-Degrading Hydrocarboniphaga effusa Strain AP103T (ATCC BAA-332T).</title>
        <authorList>
            <person name="Chang H.K."/>
            <person name="Zylstra G.J."/>
            <person name="Chae J.C."/>
        </authorList>
    </citation>
    <scope>NUCLEOTIDE SEQUENCE [LARGE SCALE GENOMIC DNA]</scope>
    <source>
        <strain evidence="2 3">AP103</strain>
    </source>
</reference>
<dbReference type="NCBIfam" id="NF033768">
    <property type="entry name" value="myxo_SS_tail"/>
    <property type="match status" value="1"/>
</dbReference>
<dbReference type="EMBL" id="AKGD01000002">
    <property type="protein sequence ID" value="EIT68878.1"/>
    <property type="molecule type" value="Genomic_DNA"/>
</dbReference>
<keyword evidence="3" id="KW-1185">Reference proteome</keyword>
<dbReference type="AlphaFoldDB" id="I8T568"/>
<dbReference type="InterPro" id="IPR049806">
    <property type="entry name" value="MasK-like_C"/>
</dbReference>
<feature type="compositionally biased region" description="Basic and acidic residues" evidence="1">
    <location>
        <begin position="102"/>
        <end position="133"/>
    </location>
</feature>
<protein>
    <recommendedName>
        <fullName evidence="4">TonB C-terminal domain-containing protein</fullName>
    </recommendedName>
</protein>
<evidence type="ECO:0000313" key="2">
    <source>
        <dbReference type="EMBL" id="EIT68878.1"/>
    </source>
</evidence>
<comment type="caution">
    <text evidence="2">The sequence shown here is derived from an EMBL/GenBank/DDBJ whole genome shotgun (WGS) entry which is preliminary data.</text>
</comment>
<organism evidence="2 3">
    <name type="scientific">Hydrocarboniphaga effusa AP103</name>
    <dbReference type="NCBI Taxonomy" id="1172194"/>
    <lineage>
        <taxon>Bacteria</taxon>
        <taxon>Pseudomonadati</taxon>
        <taxon>Pseudomonadota</taxon>
        <taxon>Gammaproteobacteria</taxon>
        <taxon>Nevskiales</taxon>
        <taxon>Nevskiaceae</taxon>
        <taxon>Hydrocarboniphaga</taxon>
    </lineage>
</organism>
<feature type="compositionally biased region" description="Low complexity" evidence="1">
    <location>
        <begin position="80"/>
        <end position="91"/>
    </location>
</feature>
<feature type="region of interest" description="Disordered" evidence="1">
    <location>
        <begin position="67"/>
        <end position="238"/>
    </location>
</feature>
<accession>I8T568</accession>
<proteinExistence type="predicted"/>
<sequence length="327" mass="34405">MSAAGLNPRPPIRWESWELNDAADRRFRLICIEVGVPVLLFGIAMSLLHFERKTAAPAAPPVRQYAQLLPPPPAPPPPVEAVAEPEPVVEAPKPEPVPAPKPKVEEPKPEPTPKIEEPKPAEPTPEQRAEAARQRAAKAGLASMSEDLAAMRDSSAAERVASGAAVISGTGAPPKQAASGALGGDARSSGGVDTASLGKSTGATGLAERSTEKVKAAANTAAAKAEGKRSGGRDREEVEEVFDQNKGAIYALYNRALRDNPALQGKLVLKLTIEPDGSVSSCEVVSSELKDPDLEGRLVGRVKLFRFEAKDTAATTITKPLDFFPAN</sequence>
<evidence type="ECO:0000313" key="3">
    <source>
        <dbReference type="Proteomes" id="UP000003704"/>
    </source>
</evidence>
<dbReference type="PATRIC" id="fig|1172194.4.peg.2377"/>
<evidence type="ECO:0000256" key="1">
    <source>
        <dbReference type="SAM" id="MobiDB-lite"/>
    </source>
</evidence>
<feature type="compositionally biased region" description="Pro residues" evidence="1">
    <location>
        <begin position="69"/>
        <end position="79"/>
    </location>
</feature>
<name>I8T568_9GAMM</name>
<evidence type="ECO:0008006" key="4">
    <source>
        <dbReference type="Google" id="ProtNLM"/>
    </source>
</evidence>
<dbReference type="RefSeq" id="WP_007185403.1">
    <property type="nucleotide sequence ID" value="NZ_AKGD01000002.1"/>
</dbReference>
<gene>
    <name evidence="2" type="ORF">WQQ_24600</name>
</gene>
<feature type="compositionally biased region" description="Basic and acidic residues" evidence="1">
    <location>
        <begin position="225"/>
        <end position="236"/>
    </location>
</feature>